<protein>
    <submittedName>
        <fullName evidence="2">GD15617</fullName>
    </submittedName>
</protein>
<dbReference type="EMBL" id="CM000366">
    <property type="protein sequence ID" value="EDX18317.1"/>
    <property type="molecule type" value="Genomic_DNA"/>
</dbReference>
<feature type="compositionally biased region" description="Basic residues" evidence="1">
    <location>
        <begin position="89"/>
        <end position="99"/>
    </location>
</feature>
<name>B4R776_DROSI</name>
<keyword evidence="3" id="KW-1185">Reference proteome</keyword>
<evidence type="ECO:0000313" key="3">
    <source>
        <dbReference type="Proteomes" id="UP000000304"/>
    </source>
</evidence>
<proteinExistence type="predicted"/>
<gene>
    <name evidence="2" type="primary">Dsim\GD15617</name>
    <name evidence="2" type="ORF">Dsim_GD15617</name>
</gene>
<dbReference type="AlphaFoldDB" id="B4R776"/>
<evidence type="ECO:0000256" key="1">
    <source>
        <dbReference type="SAM" id="MobiDB-lite"/>
    </source>
</evidence>
<feature type="region of interest" description="Disordered" evidence="1">
    <location>
        <begin position="25"/>
        <end position="99"/>
    </location>
</feature>
<sequence>MGVARQQGCLAACCWPQVAVVSLRHSASPTQHVAAASPAERRRRPRPPVVSCPRRVTRNGSRRALSWQPKPPARVLGYPRVPYRNPRQPARKRRRFNSN</sequence>
<accession>B4R776</accession>
<dbReference type="Proteomes" id="UP000000304">
    <property type="component" value="Chromosome X"/>
</dbReference>
<reference evidence="2 3" key="1">
    <citation type="journal article" date="2007" name="Nature">
        <title>Evolution of genes and genomes on the Drosophila phylogeny.</title>
        <authorList>
            <consortium name="Drosophila 12 Genomes Consortium"/>
            <person name="Clark A.G."/>
            <person name="Eisen M.B."/>
            <person name="Smith D.R."/>
            <person name="Bergman C.M."/>
            <person name="Oliver B."/>
            <person name="Markow T.A."/>
            <person name="Kaufman T.C."/>
            <person name="Kellis M."/>
            <person name="Gelbart W."/>
            <person name="Iyer V.N."/>
            <person name="Pollard D.A."/>
            <person name="Sackton T.B."/>
            <person name="Larracuente A.M."/>
            <person name="Singh N.D."/>
            <person name="Abad J.P."/>
            <person name="Abt D.N."/>
            <person name="Adryan B."/>
            <person name="Aguade M."/>
            <person name="Akashi H."/>
            <person name="Anderson W.W."/>
            <person name="Aquadro C.F."/>
            <person name="Ardell D.H."/>
            <person name="Arguello R."/>
            <person name="Artieri C.G."/>
            <person name="Barbash D.A."/>
            <person name="Barker D."/>
            <person name="Barsanti P."/>
            <person name="Batterham P."/>
            <person name="Batzoglou S."/>
            <person name="Begun D."/>
            <person name="Bhutkar A."/>
            <person name="Blanco E."/>
            <person name="Bosak S.A."/>
            <person name="Bradley R.K."/>
            <person name="Brand A.D."/>
            <person name="Brent M.R."/>
            <person name="Brooks A.N."/>
            <person name="Brown R.H."/>
            <person name="Butlin R.K."/>
            <person name="Caggese C."/>
            <person name="Calvi B.R."/>
            <person name="Bernardo de Carvalho A."/>
            <person name="Caspi A."/>
            <person name="Castrezana S."/>
            <person name="Celniker S.E."/>
            <person name="Chang J.L."/>
            <person name="Chapple C."/>
            <person name="Chatterji S."/>
            <person name="Chinwalla A."/>
            <person name="Civetta A."/>
            <person name="Clifton S.W."/>
            <person name="Comeron J.M."/>
            <person name="Costello J.C."/>
            <person name="Coyne J.A."/>
            <person name="Daub J."/>
            <person name="David R.G."/>
            <person name="Delcher A.L."/>
            <person name="Delehaunty K."/>
            <person name="Do C.B."/>
            <person name="Ebling H."/>
            <person name="Edwards K."/>
            <person name="Eickbush T."/>
            <person name="Evans J.D."/>
            <person name="Filipski A."/>
            <person name="Findeiss S."/>
            <person name="Freyhult E."/>
            <person name="Fulton L."/>
            <person name="Fulton R."/>
            <person name="Garcia A.C."/>
            <person name="Gardiner A."/>
            <person name="Garfield D.A."/>
            <person name="Garvin B.E."/>
            <person name="Gibson G."/>
            <person name="Gilbert D."/>
            <person name="Gnerre S."/>
            <person name="Godfrey J."/>
            <person name="Good R."/>
            <person name="Gotea V."/>
            <person name="Gravely B."/>
            <person name="Greenberg A.J."/>
            <person name="Griffiths-Jones S."/>
            <person name="Gross S."/>
            <person name="Guigo R."/>
            <person name="Gustafson E.A."/>
            <person name="Haerty W."/>
            <person name="Hahn M.W."/>
            <person name="Halligan D.L."/>
            <person name="Halpern A.L."/>
            <person name="Halter G.M."/>
            <person name="Han M.V."/>
            <person name="Heger A."/>
            <person name="Hillier L."/>
            <person name="Hinrichs A.S."/>
            <person name="Holmes I."/>
            <person name="Hoskins R.A."/>
            <person name="Hubisz M.J."/>
            <person name="Hultmark D."/>
            <person name="Huntley M.A."/>
            <person name="Jaffe D.B."/>
            <person name="Jagadeeshan S."/>
            <person name="Jeck W.R."/>
            <person name="Johnson J."/>
            <person name="Jones C.D."/>
            <person name="Jordan W.C."/>
            <person name="Karpen G.H."/>
            <person name="Kataoka E."/>
            <person name="Keightley P.D."/>
            <person name="Kheradpour P."/>
            <person name="Kirkness E.F."/>
            <person name="Koerich L.B."/>
            <person name="Kristiansen K."/>
            <person name="Kudrna D."/>
            <person name="Kulathinal R.J."/>
            <person name="Kumar S."/>
            <person name="Kwok R."/>
            <person name="Lander E."/>
            <person name="Langley C.H."/>
            <person name="Lapoint R."/>
            <person name="Lazzaro B.P."/>
            <person name="Lee S.J."/>
            <person name="Levesque L."/>
            <person name="Li R."/>
            <person name="Lin C.F."/>
            <person name="Lin M.F."/>
            <person name="Lindblad-Toh K."/>
            <person name="Llopart A."/>
            <person name="Long M."/>
            <person name="Low L."/>
            <person name="Lozovsky E."/>
            <person name="Lu J."/>
            <person name="Luo M."/>
            <person name="Machado C.A."/>
            <person name="Makalowski W."/>
            <person name="Marzo M."/>
            <person name="Matsuda M."/>
            <person name="Matzkin L."/>
            <person name="McAllister B."/>
            <person name="McBride C.S."/>
            <person name="McKernan B."/>
            <person name="McKernan K."/>
            <person name="Mendez-Lago M."/>
            <person name="Minx P."/>
            <person name="Mollenhauer M.U."/>
            <person name="Montooth K."/>
            <person name="Mount S.M."/>
            <person name="Mu X."/>
            <person name="Myers E."/>
            <person name="Negre B."/>
            <person name="Newfeld S."/>
            <person name="Nielsen R."/>
            <person name="Noor M.A."/>
            <person name="O'Grady P."/>
            <person name="Pachter L."/>
            <person name="Papaceit M."/>
            <person name="Parisi M.J."/>
            <person name="Parisi M."/>
            <person name="Parts L."/>
            <person name="Pedersen J.S."/>
            <person name="Pesole G."/>
            <person name="Phillippy A.M."/>
            <person name="Ponting C.P."/>
            <person name="Pop M."/>
            <person name="Porcelli D."/>
            <person name="Powell J.R."/>
            <person name="Prohaska S."/>
            <person name="Pruitt K."/>
            <person name="Puig M."/>
            <person name="Quesneville H."/>
            <person name="Ram K.R."/>
            <person name="Rand D."/>
            <person name="Rasmussen M.D."/>
            <person name="Reed L.K."/>
            <person name="Reenan R."/>
            <person name="Reily A."/>
            <person name="Remington K.A."/>
            <person name="Rieger T.T."/>
            <person name="Ritchie M.G."/>
            <person name="Robin C."/>
            <person name="Rogers Y.H."/>
            <person name="Rohde C."/>
            <person name="Rozas J."/>
            <person name="Rubenfield M.J."/>
            <person name="Ruiz A."/>
            <person name="Russo S."/>
            <person name="Salzberg S.L."/>
            <person name="Sanchez-Gracia A."/>
            <person name="Saranga D.J."/>
            <person name="Sato H."/>
            <person name="Schaeffer S.W."/>
            <person name="Schatz M.C."/>
            <person name="Schlenke T."/>
            <person name="Schwartz R."/>
            <person name="Segarra C."/>
            <person name="Singh R.S."/>
            <person name="Sirot L."/>
            <person name="Sirota M."/>
            <person name="Sisneros N.B."/>
            <person name="Smith C.D."/>
            <person name="Smith T.F."/>
            <person name="Spieth J."/>
            <person name="Stage D.E."/>
            <person name="Stark A."/>
            <person name="Stephan W."/>
            <person name="Strausberg R.L."/>
            <person name="Strempel S."/>
            <person name="Sturgill D."/>
            <person name="Sutton G."/>
            <person name="Sutton G.G."/>
            <person name="Tao W."/>
            <person name="Teichmann S."/>
            <person name="Tobari Y.N."/>
            <person name="Tomimura Y."/>
            <person name="Tsolas J.M."/>
            <person name="Valente V.L."/>
            <person name="Venter E."/>
            <person name="Venter J.C."/>
            <person name="Vicario S."/>
            <person name="Vieira F.G."/>
            <person name="Vilella A.J."/>
            <person name="Villasante A."/>
            <person name="Walenz B."/>
            <person name="Wang J."/>
            <person name="Wasserman M."/>
            <person name="Watts T."/>
            <person name="Wilson D."/>
            <person name="Wilson R.K."/>
            <person name="Wing R.A."/>
            <person name="Wolfner M.F."/>
            <person name="Wong A."/>
            <person name="Wong G.K."/>
            <person name="Wu C.I."/>
            <person name="Wu G."/>
            <person name="Yamamoto D."/>
            <person name="Yang H.P."/>
            <person name="Yang S.P."/>
            <person name="Yorke J.A."/>
            <person name="Yoshida K."/>
            <person name="Zdobnov E."/>
            <person name="Zhang P."/>
            <person name="Zhang Y."/>
            <person name="Zimin A.V."/>
            <person name="Baldwin J."/>
            <person name="Abdouelleil A."/>
            <person name="Abdulkadir J."/>
            <person name="Abebe A."/>
            <person name="Abera B."/>
            <person name="Abreu J."/>
            <person name="Acer S.C."/>
            <person name="Aftuck L."/>
            <person name="Alexander A."/>
            <person name="An P."/>
            <person name="Anderson E."/>
            <person name="Anderson S."/>
            <person name="Arachi H."/>
            <person name="Azer M."/>
            <person name="Bachantsang P."/>
            <person name="Barry A."/>
            <person name="Bayul T."/>
            <person name="Berlin A."/>
            <person name="Bessette D."/>
            <person name="Bloom T."/>
            <person name="Blye J."/>
            <person name="Boguslavskiy L."/>
            <person name="Bonnet C."/>
            <person name="Boukhgalter B."/>
            <person name="Bourzgui I."/>
            <person name="Brown A."/>
            <person name="Cahill P."/>
            <person name="Channer S."/>
            <person name="Cheshatsang Y."/>
            <person name="Chuda L."/>
            <person name="Citroen M."/>
            <person name="Collymore A."/>
            <person name="Cooke P."/>
            <person name="Costello M."/>
            <person name="D'Aco K."/>
            <person name="Daza R."/>
            <person name="De Haan G."/>
            <person name="DeGray S."/>
            <person name="DeMaso C."/>
            <person name="Dhargay N."/>
            <person name="Dooley K."/>
            <person name="Dooley E."/>
            <person name="Doricent M."/>
            <person name="Dorje P."/>
            <person name="Dorjee K."/>
            <person name="Dupes A."/>
            <person name="Elong R."/>
            <person name="Falk J."/>
            <person name="Farina A."/>
            <person name="Faro S."/>
            <person name="Ferguson D."/>
            <person name="Fisher S."/>
            <person name="Foley C.D."/>
            <person name="Franke A."/>
            <person name="Friedrich D."/>
            <person name="Gadbois L."/>
            <person name="Gearin G."/>
            <person name="Gearin C.R."/>
            <person name="Giannoukos G."/>
            <person name="Goode T."/>
            <person name="Graham J."/>
            <person name="Grandbois E."/>
            <person name="Grewal S."/>
            <person name="Gyaltsen K."/>
            <person name="Hafez N."/>
            <person name="Hagos B."/>
            <person name="Hall J."/>
            <person name="Henson C."/>
            <person name="Hollinger A."/>
            <person name="Honan T."/>
            <person name="Huard M.D."/>
            <person name="Hughes L."/>
            <person name="Hurhula B."/>
            <person name="Husby M.E."/>
            <person name="Kamat A."/>
            <person name="Kanga B."/>
            <person name="Kashin S."/>
            <person name="Khazanovich D."/>
            <person name="Kisner P."/>
            <person name="Lance K."/>
            <person name="Lara M."/>
            <person name="Lee W."/>
            <person name="Lennon N."/>
            <person name="Letendre F."/>
            <person name="LeVine R."/>
            <person name="Lipovsky A."/>
            <person name="Liu X."/>
            <person name="Liu J."/>
            <person name="Liu S."/>
            <person name="Lokyitsang T."/>
            <person name="Lokyitsang Y."/>
            <person name="Lubonja R."/>
            <person name="Lui A."/>
            <person name="MacDonald P."/>
            <person name="Magnisalis V."/>
            <person name="Maru K."/>
            <person name="Matthews C."/>
            <person name="McCusker W."/>
            <person name="McDonough S."/>
            <person name="Mehta T."/>
            <person name="Meldrim J."/>
            <person name="Meneus L."/>
            <person name="Mihai O."/>
            <person name="Mihalev A."/>
            <person name="Mihova T."/>
            <person name="Mittelman R."/>
            <person name="Mlenga V."/>
            <person name="Montmayeur A."/>
            <person name="Mulrain L."/>
            <person name="Navidi A."/>
            <person name="Naylor J."/>
            <person name="Negash T."/>
            <person name="Nguyen T."/>
            <person name="Nguyen N."/>
            <person name="Nicol R."/>
            <person name="Norbu C."/>
            <person name="Norbu N."/>
            <person name="Novod N."/>
            <person name="O'Neill B."/>
            <person name="Osman S."/>
            <person name="Markiewicz E."/>
            <person name="Oyono O.L."/>
            <person name="Patti C."/>
            <person name="Phunkhang P."/>
            <person name="Pierre F."/>
            <person name="Priest M."/>
            <person name="Raghuraman S."/>
            <person name="Rege F."/>
            <person name="Reyes R."/>
            <person name="Rise C."/>
            <person name="Rogov P."/>
            <person name="Ross K."/>
            <person name="Ryan E."/>
            <person name="Settipalli S."/>
            <person name="Shea T."/>
            <person name="Sherpa N."/>
            <person name="Shi L."/>
            <person name="Shih D."/>
            <person name="Sparrow T."/>
            <person name="Spaulding J."/>
            <person name="Stalker J."/>
            <person name="Stange-Thomann N."/>
            <person name="Stavropoulos S."/>
            <person name="Stone C."/>
            <person name="Strader C."/>
            <person name="Tesfaye S."/>
            <person name="Thomson T."/>
            <person name="Thoulutsang Y."/>
            <person name="Thoulutsang D."/>
            <person name="Topham K."/>
            <person name="Topping I."/>
            <person name="Tsamla T."/>
            <person name="Vassiliev H."/>
            <person name="Vo A."/>
            <person name="Wangchuk T."/>
            <person name="Wangdi T."/>
            <person name="Weiand M."/>
            <person name="Wilkinson J."/>
            <person name="Wilson A."/>
            <person name="Yadav S."/>
            <person name="Young G."/>
            <person name="Yu Q."/>
            <person name="Zembek L."/>
            <person name="Zhong D."/>
            <person name="Zimmer A."/>
            <person name="Zwirko Z."/>
            <person name="Jaffe D.B."/>
            <person name="Alvarez P."/>
            <person name="Brockman W."/>
            <person name="Butler J."/>
            <person name="Chin C."/>
            <person name="Gnerre S."/>
            <person name="Grabherr M."/>
            <person name="Kleber M."/>
            <person name="Mauceli E."/>
            <person name="MacCallum I."/>
        </authorList>
    </citation>
    <scope>NUCLEOTIDE SEQUENCE [LARGE SCALE GENOMIC DNA]</scope>
    <source>
        <strain evidence="3">white501</strain>
    </source>
</reference>
<organism evidence="2 3">
    <name type="scientific">Drosophila simulans</name>
    <name type="common">Fruit fly</name>
    <dbReference type="NCBI Taxonomy" id="7240"/>
    <lineage>
        <taxon>Eukaryota</taxon>
        <taxon>Metazoa</taxon>
        <taxon>Ecdysozoa</taxon>
        <taxon>Arthropoda</taxon>
        <taxon>Hexapoda</taxon>
        <taxon>Insecta</taxon>
        <taxon>Pterygota</taxon>
        <taxon>Neoptera</taxon>
        <taxon>Endopterygota</taxon>
        <taxon>Diptera</taxon>
        <taxon>Brachycera</taxon>
        <taxon>Muscomorpha</taxon>
        <taxon>Ephydroidea</taxon>
        <taxon>Drosophilidae</taxon>
        <taxon>Drosophila</taxon>
        <taxon>Sophophora</taxon>
    </lineage>
</organism>
<evidence type="ECO:0000313" key="2">
    <source>
        <dbReference type="EMBL" id="EDX18317.1"/>
    </source>
</evidence>
<dbReference type="HOGENOM" id="CLU_2322850_0_0_1"/>